<name>A0ABD0QXL1_CIRMR</name>
<dbReference type="PANTHER" id="PTHR46089">
    <property type="entry name" value="ALSIN HOMOLOG"/>
    <property type="match status" value="1"/>
</dbReference>
<evidence type="ECO:0000313" key="2">
    <source>
        <dbReference type="Proteomes" id="UP001529510"/>
    </source>
</evidence>
<dbReference type="EMBL" id="JAMKFB020000006">
    <property type="protein sequence ID" value="KAL0190510.1"/>
    <property type="molecule type" value="Genomic_DNA"/>
</dbReference>
<evidence type="ECO:0000313" key="1">
    <source>
        <dbReference type="EMBL" id="KAL0190510.1"/>
    </source>
</evidence>
<dbReference type="AlphaFoldDB" id="A0ABD0QXL1"/>
<accession>A0ABD0QXL1</accession>
<proteinExistence type="predicted"/>
<keyword evidence="2" id="KW-1185">Reference proteome</keyword>
<organism evidence="1 2">
    <name type="scientific">Cirrhinus mrigala</name>
    <name type="common">Mrigala</name>
    <dbReference type="NCBI Taxonomy" id="683832"/>
    <lineage>
        <taxon>Eukaryota</taxon>
        <taxon>Metazoa</taxon>
        <taxon>Chordata</taxon>
        <taxon>Craniata</taxon>
        <taxon>Vertebrata</taxon>
        <taxon>Euteleostomi</taxon>
        <taxon>Actinopterygii</taxon>
        <taxon>Neopterygii</taxon>
        <taxon>Teleostei</taxon>
        <taxon>Ostariophysi</taxon>
        <taxon>Cypriniformes</taxon>
        <taxon>Cyprinidae</taxon>
        <taxon>Labeoninae</taxon>
        <taxon>Labeonini</taxon>
        <taxon>Cirrhinus</taxon>
    </lineage>
</organism>
<gene>
    <name evidence="1" type="ORF">M9458_013208</name>
</gene>
<comment type="caution">
    <text evidence="1">The sequence shown here is derived from an EMBL/GenBank/DDBJ whole genome shotgun (WGS) entry which is preliminary data.</text>
</comment>
<reference evidence="1 2" key="1">
    <citation type="submission" date="2024-05" db="EMBL/GenBank/DDBJ databases">
        <title>Genome sequencing and assembly of Indian major carp, Cirrhinus mrigala (Hamilton, 1822).</title>
        <authorList>
            <person name="Mohindra V."/>
            <person name="Chowdhury L.M."/>
            <person name="Lal K."/>
            <person name="Jena J.K."/>
        </authorList>
    </citation>
    <scope>NUCLEOTIDE SEQUENCE [LARGE SCALE GENOMIC DNA]</scope>
    <source>
        <strain evidence="1">CM1030</strain>
        <tissue evidence="1">Blood</tissue>
    </source>
</reference>
<protein>
    <submittedName>
        <fullName evidence="1">Uncharacterized protein</fullName>
    </submittedName>
</protein>
<feature type="non-terminal residue" evidence="1">
    <location>
        <position position="57"/>
    </location>
</feature>
<dbReference type="Proteomes" id="UP001529510">
    <property type="component" value="Unassembled WGS sequence"/>
</dbReference>
<dbReference type="InterPro" id="IPR051984">
    <property type="entry name" value="Alsin"/>
</dbReference>
<dbReference type="PANTHER" id="PTHR46089:SF3">
    <property type="entry name" value="ALSIN"/>
    <property type="match status" value="1"/>
</dbReference>
<sequence length="57" mass="6220">MGYVSSVCAGGRTCAALTDRNVMGFIASLHELAAAERKYYCRLSNINCLLLQPLLKL</sequence>